<keyword evidence="3" id="KW-0804">Transcription</keyword>
<keyword evidence="6" id="KW-1185">Reference proteome</keyword>
<proteinExistence type="predicted"/>
<gene>
    <name evidence="5" type="ORF">IE877_09785</name>
</gene>
<sequence>MASNREKISNIPDVAVTISAVYGCKWSLKILDAIQNGICRPGAIEKALPGLTTRVQSYYFSRMIELGVIGKTAYPEIPPRVEYYLTDFGKRILEILQHIKAVQRDIESEFRASQLET</sequence>
<dbReference type="SUPFAM" id="SSF46785">
    <property type="entry name" value="Winged helix' DNA-binding domain"/>
    <property type="match status" value="1"/>
</dbReference>
<dbReference type="PANTHER" id="PTHR33204:SF37">
    <property type="entry name" value="HTH-TYPE TRANSCRIPTIONAL REGULATOR YODB"/>
    <property type="match status" value="1"/>
</dbReference>
<evidence type="ECO:0000313" key="6">
    <source>
        <dbReference type="Proteomes" id="UP000652176"/>
    </source>
</evidence>
<evidence type="ECO:0000259" key="4">
    <source>
        <dbReference type="PROSITE" id="PS51118"/>
    </source>
</evidence>
<dbReference type="EMBL" id="JACXSS010000001">
    <property type="protein sequence ID" value="MBD9356175.1"/>
    <property type="molecule type" value="Genomic_DNA"/>
</dbReference>
<dbReference type="InterPro" id="IPR036390">
    <property type="entry name" value="WH_DNA-bd_sf"/>
</dbReference>
<accession>A0ABR9CZM3</accession>
<name>A0ABR9CZM3_9GAMM</name>
<organism evidence="5 6">
    <name type="scientific">Methylomonas albis</name>
    <dbReference type="NCBI Taxonomy" id="1854563"/>
    <lineage>
        <taxon>Bacteria</taxon>
        <taxon>Pseudomonadati</taxon>
        <taxon>Pseudomonadota</taxon>
        <taxon>Gammaproteobacteria</taxon>
        <taxon>Methylococcales</taxon>
        <taxon>Methylococcaceae</taxon>
        <taxon>Methylomonas</taxon>
    </lineage>
</organism>
<dbReference type="Pfam" id="PF01638">
    <property type="entry name" value="HxlR"/>
    <property type="match status" value="1"/>
</dbReference>
<dbReference type="Proteomes" id="UP000652176">
    <property type="component" value="Unassembled WGS sequence"/>
</dbReference>
<keyword evidence="2" id="KW-0238">DNA-binding</keyword>
<dbReference type="PROSITE" id="PS51118">
    <property type="entry name" value="HTH_HXLR"/>
    <property type="match status" value="1"/>
</dbReference>
<evidence type="ECO:0000256" key="2">
    <source>
        <dbReference type="ARBA" id="ARBA00023125"/>
    </source>
</evidence>
<dbReference type="Gene3D" id="1.10.10.10">
    <property type="entry name" value="Winged helix-like DNA-binding domain superfamily/Winged helix DNA-binding domain"/>
    <property type="match status" value="1"/>
</dbReference>
<evidence type="ECO:0000313" key="5">
    <source>
        <dbReference type="EMBL" id="MBD9356175.1"/>
    </source>
</evidence>
<comment type="caution">
    <text evidence="5">The sequence shown here is derived from an EMBL/GenBank/DDBJ whole genome shotgun (WGS) entry which is preliminary data.</text>
</comment>
<dbReference type="PROSITE" id="PS51257">
    <property type="entry name" value="PROKAR_LIPOPROTEIN"/>
    <property type="match status" value="1"/>
</dbReference>
<keyword evidence="1" id="KW-0805">Transcription regulation</keyword>
<protein>
    <submittedName>
        <fullName evidence="5">Helix-turn-helix transcriptional regulator</fullName>
    </submittedName>
</protein>
<evidence type="ECO:0000256" key="1">
    <source>
        <dbReference type="ARBA" id="ARBA00023015"/>
    </source>
</evidence>
<dbReference type="PANTHER" id="PTHR33204">
    <property type="entry name" value="TRANSCRIPTIONAL REGULATOR, MARR FAMILY"/>
    <property type="match status" value="1"/>
</dbReference>
<reference evidence="5 6" key="1">
    <citation type="submission" date="2020-09" db="EMBL/GenBank/DDBJ databases">
        <title>Methylomonas albis sp. nov. and Methylomonas fluvii sp. nov.: Two cold-adapted methanotrophs from the River Elbe and an amended description of Methylovulum psychrotolerans strain Eb1.</title>
        <authorList>
            <person name="Bussmann I.K."/>
            <person name="Klings K.-W."/>
            <person name="Warnstedt J."/>
            <person name="Hoppert M."/>
            <person name="Saborowski A."/>
            <person name="Horn F."/>
            <person name="Liebner S."/>
        </authorList>
    </citation>
    <scope>NUCLEOTIDE SEQUENCE [LARGE SCALE GENOMIC DNA]</scope>
    <source>
        <strain evidence="5 6">EbA</strain>
    </source>
</reference>
<feature type="domain" description="HTH hxlR-type" evidence="4">
    <location>
        <begin position="11"/>
        <end position="111"/>
    </location>
</feature>
<dbReference type="InterPro" id="IPR002577">
    <property type="entry name" value="HTH_HxlR"/>
</dbReference>
<evidence type="ECO:0000256" key="3">
    <source>
        <dbReference type="ARBA" id="ARBA00023163"/>
    </source>
</evidence>
<dbReference type="InterPro" id="IPR036388">
    <property type="entry name" value="WH-like_DNA-bd_sf"/>
</dbReference>